<proteinExistence type="predicted"/>
<evidence type="ECO:0000313" key="1">
    <source>
        <dbReference type="EMBL" id="SDM23972.1"/>
    </source>
</evidence>
<evidence type="ECO:0000313" key="2">
    <source>
        <dbReference type="Proteomes" id="UP000199671"/>
    </source>
</evidence>
<reference evidence="1 2" key="1">
    <citation type="submission" date="2016-10" db="EMBL/GenBank/DDBJ databases">
        <authorList>
            <person name="de Groot N.N."/>
        </authorList>
    </citation>
    <scope>NUCLEOTIDE SEQUENCE [LARGE SCALE GENOMIC DNA]</scope>
    <source>
        <strain evidence="1 2">KPR-7B</strain>
    </source>
</reference>
<dbReference type="AlphaFoldDB" id="A0A1G9RL04"/>
<gene>
    <name evidence="1" type="ORF">SAMN04487766_10148</name>
</gene>
<accession>A0A1G9RL04</accession>
<sequence>MRETFRIYLELAATDSPHTVRAWFMGSNPELGDDSPAEALAEDRFKEVFAAARPFQAQ</sequence>
<protein>
    <submittedName>
        <fullName evidence="1">Uncharacterized protein</fullName>
    </submittedName>
</protein>
<dbReference type="RefSeq" id="WP_176760742.1">
    <property type="nucleotide sequence ID" value="NZ_FNHU01000001.1"/>
</dbReference>
<dbReference type="EMBL" id="FNHU01000001">
    <property type="protein sequence ID" value="SDM23972.1"/>
    <property type="molecule type" value="Genomic_DNA"/>
</dbReference>
<organism evidence="1 2">
    <name type="scientific">Actinomyces ruminicola</name>
    <dbReference type="NCBI Taxonomy" id="332524"/>
    <lineage>
        <taxon>Bacteria</taxon>
        <taxon>Bacillati</taxon>
        <taxon>Actinomycetota</taxon>
        <taxon>Actinomycetes</taxon>
        <taxon>Actinomycetales</taxon>
        <taxon>Actinomycetaceae</taxon>
        <taxon>Actinomyces</taxon>
    </lineage>
</organism>
<dbReference type="Proteomes" id="UP000199671">
    <property type="component" value="Unassembled WGS sequence"/>
</dbReference>
<name>A0A1G9RL04_9ACTO</name>